<sequence>MIAIEELMQYGTRRKIETIALEMGYSPANEYPESVLEEVKRRSNNTKGRKRKSPTAKAQDAADEKTHAIASEDLQDIDDAAQHRAAALRVGSDALTLYYYASGQFTNPELQEKVEDSRNKLRLAMKGIAAAYEPEFFLAPTLLSQLTTGMNGLLPSANGKIDLLPEFVPGEENSDSSNGYV</sequence>
<name>A0A2T1C9W6_9CYAN</name>
<dbReference type="EMBL" id="PVWJ01000005">
    <property type="protein sequence ID" value="PSB04933.1"/>
    <property type="molecule type" value="Genomic_DNA"/>
</dbReference>
<dbReference type="RefSeq" id="WP_106286901.1">
    <property type="nucleotide sequence ID" value="NZ_CAWNTC010000136.1"/>
</dbReference>
<evidence type="ECO:0000313" key="3">
    <source>
        <dbReference type="Proteomes" id="UP000238762"/>
    </source>
</evidence>
<comment type="caution">
    <text evidence="2">The sequence shown here is derived from an EMBL/GenBank/DDBJ whole genome shotgun (WGS) entry which is preliminary data.</text>
</comment>
<accession>A0A2T1C9W6</accession>
<reference evidence="2 3" key="1">
    <citation type="submission" date="2018-02" db="EMBL/GenBank/DDBJ databases">
        <authorList>
            <person name="Cohen D.B."/>
            <person name="Kent A.D."/>
        </authorList>
    </citation>
    <scope>NUCLEOTIDE SEQUENCE [LARGE SCALE GENOMIC DNA]</scope>
    <source>
        <strain evidence="2 3">CCAP 1448/3</strain>
    </source>
</reference>
<evidence type="ECO:0000313" key="2">
    <source>
        <dbReference type="EMBL" id="PSB04933.1"/>
    </source>
</evidence>
<feature type="region of interest" description="Disordered" evidence="1">
    <location>
        <begin position="39"/>
        <end position="65"/>
    </location>
</feature>
<dbReference type="OrthoDB" id="571729at2"/>
<proteinExistence type="predicted"/>
<dbReference type="Proteomes" id="UP000238762">
    <property type="component" value="Unassembled WGS sequence"/>
</dbReference>
<protein>
    <submittedName>
        <fullName evidence="2">Uncharacterized protein</fullName>
    </submittedName>
</protein>
<feature type="compositionally biased region" description="Basic residues" evidence="1">
    <location>
        <begin position="42"/>
        <end position="54"/>
    </location>
</feature>
<evidence type="ECO:0000256" key="1">
    <source>
        <dbReference type="SAM" id="MobiDB-lite"/>
    </source>
</evidence>
<dbReference type="AlphaFoldDB" id="A0A2T1C9W6"/>
<reference evidence="2 3" key="2">
    <citation type="submission" date="2018-03" db="EMBL/GenBank/DDBJ databases">
        <title>The ancient ancestry and fast evolution of plastids.</title>
        <authorList>
            <person name="Moore K.R."/>
            <person name="Magnabosco C."/>
            <person name="Momper L."/>
            <person name="Gold D.A."/>
            <person name="Bosak T."/>
            <person name="Fournier G.P."/>
        </authorList>
    </citation>
    <scope>NUCLEOTIDE SEQUENCE [LARGE SCALE GENOMIC DNA]</scope>
    <source>
        <strain evidence="2 3">CCAP 1448/3</strain>
    </source>
</reference>
<organism evidence="2 3">
    <name type="scientific">Merismopedia glauca CCAP 1448/3</name>
    <dbReference type="NCBI Taxonomy" id="1296344"/>
    <lineage>
        <taxon>Bacteria</taxon>
        <taxon>Bacillati</taxon>
        <taxon>Cyanobacteriota</taxon>
        <taxon>Cyanophyceae</taxon>
        <taxon>Synechococcales</taxon>
        <taxon>Merismopediaceae</taxon>
        <taxon>Merismopedia</taxon>
    </lineage>
</organism>
<gene>
    <name evidence="2" type="ORF">C7B64_01515</name>
</gene>
<keyword evidence="3" id="KW-1185">Reference proteome</keyword>